<dbReference type="InterPro" id="IPR011050">
    <property type="entry name" value="Pectin_lyase_fold/virulence"/>
</dbReference>
<evidence type="ECO:0000313" key="1">
    <source>
        <dbReference type="EMBL" id="CAL8069529.1"/>
    </source>
</evidence>
<dbReference type="Gene3D" id="2.160.20.10">
    <property type="entry name" value="Single-stranded right-handed beta-helix, Pectin lyase-like"/>
    <property type="match status" value="1"/>
</dbReference>
<comment type="caution">
    <text evidence="1">The sequence shown here is derived from an EMBL/GenBank/DDBJ whole genome shotgun (WGS) entry which is preliminary data.</text>
</comment>
<name>A0ABP1PJU4_9HEXA</name>
<accession>A0ABP1PJU4</accession>
<reference evidence="1 2" key="1">
    <citation type="submission" date="2024-08" db="EMBL/GenBank/DDBJ databases">
        <authorList>
            <person name="Cucini C."/>
            <person name="Frati F."/>
        </authorList>
    </citation>
    <scope>NUCLEOTIDE SEQUENCE [LARGE SCALE GENOMIC DNA]</scope>
</reference>
<dbReference type="EMBL" id="CAXLJM020000004">
    <property type="protein sequence ID" value="CAL8069529.1"/>
    <property type="molecule type" value="Genomic_DNA"/>
</dbReference>
<protein>
    <recommendedName>
        <fullName evidence="3">Right handed beta helix domain-containing protein</fullName>
    </recommendedName>
</protein>
<dbReference type="SUPFAM" id="SSF51126">
    <property type="entry name" value="Pectin lyase-like"/>
    <property type="match status" value="1"/>
</dbReference>
<keyword evidence="2" id="KW-1185">Reference proteome</keyword>
<gene>
    <name evidence="1" type="ORF">ODALV1_LOCUS817</name>
</gene>
<evidence type="ECO:0008006" key="3">
    <source>
        <dbReference type="Google" id="ProtNLM"/>
    </source>
</evidence>
<dbReference type="Proteomes" id="UP001642540">
    <property type="component" value="Unassembled WGS sequence"/>
</dbReference>
<proteinExistence type="predicted"/>
<organism evidence="1 2">
    <name type="scientific">Orchesella dallaii</name>
    <dbReference type="NCBI Taxonomy" id="48710"/>
    <lineage>
        <taxon>Eukaryota</taxon>
        <taxon>Metazoa</taxon>
        <taxon>Ecdysozoa</taxon>
        <taxon>Arthropoda</taxon>
        <taxon>Hexapoda</taxon>
        <taxon>Collembola</taxon>
        <taxon>Entomobryomorpha</taxon>
        <taxon>Entomobryoidea</taxon>
        <taxon>Orchesellidae</taxon>
        <taxon>Orchesellinae</taxon>
        <taxon>Orchesella</taxon>
    </lineage>
</organism>
<evidence type="ECO:0000313" key="2">
    <source>
        <dbReference type="Proteomes" id="UP001642540"/>
    </source>
</evidence>
<sequence>MFAKQNITLLIILFSGNVFFFHCISALREQTAENEEELQQLLDKAKPGDVIQLLEKDYFGDFYIENSGNHYHKIVLKGAPPADNIKNTRLIGNKTALEIRANYWKFQNLNITAAEEGVYIEGANNTLESFAIYEVNQAITIQGDENTLGSISIHDVGGAILVKGSDNRIRDISINNSTSGVIVETGNRSRIHNIDLHNGLGVVLAFVLEEGTCCGRVTNTVFDGLVEIKGDQYNFRNTIANAAINILGCRNEFGRSVFGRTFFTKECGNKLVTSNVFHFPQDKPTTLKTL</sequence>
<dbReference type="InterPro" id="IPR012334">
    <property type="entry name" value="Pectin_lyas_fold"/>
</dbReference>